<dbReference type="EMBL" id="VOIH02000001">
    <property type="protein sequence ID" value="KAF3455621.1"/>
    <property type="molecule type" value="Genomic_DNA"/>
</dbReference>
<protein>
    <submittedName>
        <fullName evidence="1">Uncharacterized protein</fullName>
    </submittedName>
</protein>
<organism evidence="1 2">
    <name type="scientific">Rhamnella rubrinervis</name>
    <dbReference type="NCBI Taxonomy" id="2594499"/>
    <lineage>
        <taxon>Eukaryota</taxon>
        <taxon>Viridiplantae</taxon>
        <taxon>Streptophyta</taxon>
        <taxon>Embryophyta</taxon>
        <taxon>Tracheophyta</taxon>
        <taxon>Spermatophyta</taxon>
        <taxon>Magnoliopsida</taxon>
        <taxon>eudicotyledons</taxon>
        <taxon>Gunneridae</taxon>
        <taxon>Pentapetalae</taxon>
        <taxon>rosids</taxon>
        <taxon>fabids</taxon>
        <taxon>Rosales</taxon>
        <taxon>Rhamnaceae</taxon>
        <taxon>rhamnoid group</taxon>
        <taxon>Rhamneae</taxon>
        <taxon>Rhamnella</taxon>
    </lineage>
</organism>
<evidence type="ECO:0000313" key="2">
    <source>
        <dbReference type="Proteomes" id="UP000796880"/>
    </source>
</evidence>
<name>A0A8K0HN85_9ROSA</name>
<sequence length="79" mass="8561">MPLKSLAYVEHAPCGSYQDTNAPDPINSKLSAVAGVVINQDRSSYQECLKIAAALRNMSKAIIPRLMHRIPSTPLKVLG</sequence>
<keyword evidence="2" id="KW-1185">Reference proteome</keyword>
<dbReference type="AlphaFoldDB" id="A0A8K0HN85"/>
<accession>A0A8K0HN85</accession>
<dbReference type="Proteomes" id="UP000796880">
    <property type="component" value="Unassembled WGS sequence"/>
</dbReference>
<comment type="caution">
    <text evidence="1">The sequence shown here is derived from an EMBL/GenBank/DDBJ whole genome shotgun (WGS) entry which is preliminary data.</text>
</comment>
<evidence type="ECO:0000313" key="1">
    <source>
        <dbReference type="EMBL" id="KAF3455621.1"/>
    </source>
</evidence>
<reference evidence="1" key="1">
    <citation type="submission" date="2020-03" db="EMBL/GenBank/DDBJ databases">
        <title>A high-quality chromosome-level genome assembly of a woody plant with both climbing and erect habits, Rhamnella rubrinervis.</title>
        <authorList>
            <person name="Lu Z."/>
            <person name="Yang Y."/>
            <person name="Zhu X."/>
            <person name="Sun Y."/>
        </authorList>
    </citation>
    <scope>NUCLEOTIDE SEQUENCE</scope>
    <source>
        <strain evidence="1">BYM</strain>
        <tissue evidence="1">Leaf</tissue>
    </source>
</reference>
<gene>
    <name evidence="1" type="ORF">FNV43_RR00257</name>
</gene>
<proteinExistence type="predicted"/>